<reference evidence="2 3" key="1">
    <citation type="submission" date="2019-02" db="EMBL/GenBank/DDBJ databases">
        <title>Pedobacter sp. RP-1-14 sp. nov., isolated from Arctic soil.</title>
        <authorList>
            <person name="Dahal R.H."/>
        </authorList>
    </citation>
    <scope>NUCLEOTIDE SEQUENCE [LARGE SCALE GENOMIC DNA]</scope>
    <source>
        <strain evidence="2 3">RP-1-14</strain>
    </source>
</reference>
<dbReference type="AlphaFoldDB" id="A0A4R0NH96"/>
<keyword evidence="3" id="KW-1185">Reference proteome</keyword>
<evidence type="ECO:0000313" key="3">
    <source>
        <dbReference type="Proteomes" id="UP000293347"/>
    </source>
</evidence>
<dbReference type="Gene3D" id="3.40.390.10">
    <property type="entry name" value="Collagenase (Catalytic Domain)"/>
    <property type="match status" value="1"/>
</dbReference>
<dbReference type="RefSeq" id="WP_131597304.1">
    <property type="nucleotide sequence ID" value="NZ_SJSL01000005.1"/>
</dbReference>
<feature type="domain" description="Peptidase metallopeptidase" evidence="1">
    <location>
        <begin position="43"/>
        <end position="191"/>
    </location>
</feature>
<proteinExistence type="predicted"/>
<dbReference type="Pfam" id="PF01400">
    <property type="entry name" value="Astacin"/>
    <property type="match status" value="1"/>
</dbReference>
<dbReference type="GO" id="GO:0008270">
    <property type="term" value="F:zinc ion binding"/>
    <property type="evidence" value="ECO:0007669"/>
    <property type="project" value="InterPro"/>
</dbReference>
<protein>
    <recommendedName>
        <fullName evidence="1">Peptidase metallopeptidase domain-containing protein</fullName>
    </recommendedName>
</protein>
<comment type="caution">
    <text evidence="2">The sequence shown here is derived from an EMBL/GenBank/DDBJ whole genome shotgun (WGS) entry which is preliminary data.</text>
</comment>
<dbReference type="GO" id="GO:0004222">
    <property type="term" value="F:metalloendopeptidase activity"/>
    <property type="evidence" value="ECO:0007669"/>
    <property type="project" value="InterPro"/>
</dbReference>
<dbReference type="InterPro" id="IPR006026">
    <property type="entry name" value="Peptidase_Metallo"/>
</dbReference>
<dbReference type="EMBL" id="SJSL01000005">
    <property type="protein sequence ID" value="TCC99969.1"/>
    <property type="molecule type" value="Genomic_DNA"/>
</dbReference>
<evidence type="ECO:0000313" key="2">
    <source>
        <dbReference type="EMBL" id="TCC99969.1"/>
    </source>
</evidence>
<dbReference type="GO" id="GO:0006508">
    <property type="term" value="P:proteolysis"/>
    <property type="evidence" value="ECO:0007669"/>
    <property type="project" value="InterPro"/>
</dbReference>
<dbReference type="Proteomes" id="UP000293347">
    <property type="component" value="Unassembled WGS sequence"/>
</dbReference>
<dbReference type="OrthoDB" id="3669864at2"/>
<name>A0A4R0NH96_9SPHI</name>
<organism evidence="2 3">
    <name type="scientific">Pedobacter psychroterrae</name>
    <dbReference type="NCBI Taxonomy" id="2530453"/>
    <lineage>
        <taxon>Bacteria</taxon>
        <taxon>Pseudomonadati</taxon>
        <taxon>Bacteroidota</taxon>
        <taxon>Sphingobacteriia</taxon>
        <taxon>Sphingobacteriales</taxon>
        <taxon>Sphingobacteriaceae</taxon>
        <taxon>Pedobacter</taxon>
    </lineage>
</organism>
<accession>A0A4R0NH96</accession>
<dbReference type="InterPro" id="IPR001506">
    <property type="entry name" value="Peptidase_M12A"/>
</dbReference>
<dbReference type="InterPro" id="IPR024079">
    <property type="entry name" value="MetalloPept_cat_dom_sf"/>
</dbReference>
<gene>
    <name evidence="2" type="ORF">EZ437_17165</name>
</gene>
<evidence type="ECO:0000259" key="1">
    <source>
        <dbReference type="SMART" id="SM00235"/>
    </source>
</evidence>
<dbReference type="CDD" id="cd04327">
    <property type="entry name" value="ZnMc_MMP_like_3"/>
    <property type="match status" value="1"/>
</dbReference>
<sequence>MKNFYVTILIVLVTHYSYAQISSCIDKMAVTSLGVGESGVLDASSKWTNGITLRVRFFGGSSYVQQKIRQYARMWENYANIKFSFVDYGEADIRIGFNRGGYWSYAGSQARRINMNEQTMNYEGFNEHTPEIELKRTVLHEFGHALGLLHEHKSPLSRIQWNKQRVYAYYLQTQGWSSDQVDNQVLNRYSVTMSNNEYDPYSIMHYPIDGSLTMDGYSVGWNSDLSEGDKRLISEMYPFGSGVAISTNGGNSNSTVFGTLTNVSVAHNAVQNWKNGMRIIGSFRIINSVGRKCKFVAFFYAGNGTPLRDYNQQYSTLNGAVAVGLEIIPNNNSSVYNNQELFIPYEELHMPRGFHNLKMIVSVFDDQEREIAQAGAYYFTYKDGPIISEIINVQTFDNSNGNLTVMPKFTIQNARNEQFEVVGHFFFQDGTPVTYYNTMSMQNLNLTFKTIFRPNFDITTYNYGYYSDLFLNIPFSYFQANYQRTYYKYYTSIFKDGEQIATSNWTSFYLDR</sequence>
<dbReference type="SUPFAM" id="SSF55486">
    <property type="entry name" value="Metalloproteases ('zincins'), catalytic domain"/>
    <property type="match status" value="1"/>
</dbReference>
<dbReference type="SMART" id="SM00235">
    <property type="entry name" value="ZnMc"/>
    <property type="match status" value="1"/>
</dbReference>